<dbReference type="InterPro" id="IPR029068">
    <property type="entry name" value="Glyas_Bleomycin-R_OHBP_Dase"/>
</dbReference>
<dbReference type="RefSeq" id="WP_119600693.1">
    <property type="nucleotide sequence ID" value="NZ_QXQA01000010.1"/>
</dbReference>
<feature type="domain" description="VOC" evidence="1">
    <location>
        <begin position="7"/>
        <end position="126"/>
    </location>
</feature>
<dbReference type="EMBL" id="QXQA01000010">
    <property type="protein sequence ID" value="RIX51400.1"/>
    <property type="molecule type" value="Genomic_DNA"/>
</dbReference>
<sequence>MAIAIKNYAVIQLPVKNVDASVKWYKDVLGIPFTFEYAPGDTEAWLNVAGVGLGLIQSPKVPNLDFTNSKGQLQPIISLQVDNIHEAYRELREKGVETGELVFKKSGGYSFTLRDPDGHLSNLWGGWPTEEDEQANE</sequence>
<dbReference type="SUPFAM" id="SSF54593">
    <property type="entry name" value="Glyoxalase/Bleomycin resistance protein/Dihydroxybiphenyl dioxygenase"/>
    <property type="match status" value="1"/>
</dbReference>
<evidence type="ECO:0000313" key="2">
    <source>
        <dbReference type="EMBL" id="RIX51400.1"/>
    </source>
</evidence>
<organism evidence="2 3">
    <name type="scientific">Paenibacillus nanensis</name>
    <dbReference type="NCBI Taxonomy" id="393251"/>
    <lineage>
        <taxon>Bacteria</taxon>
        <taxon>Bacillati</taxon>
        <taxon>Bacillota</taxon>
        <taxon>Bacilli</taxon>
        <taxon>Bacillales</taxon>
        <taxon>Paenibacillaceae</taxon>
        <taxon>Paenibacillus</taxon>
    </lineage>
</organism>
<dbReference type="CDD" id="cd06587">
    <property type="entry name" value="VOC"/>
    <property type="match status" value="1"/>
</dbReference>
<comment type="caution">
    <text evidence="2">The sequence shown here is derived from an EMBL/GenBank/DDBJ whole genome shotgun (WGS) entry which is preliminary data.</text>
</comment>
<dbReference type="Pfam" id="PF00903">
    <property type="entry name" value="Glyoxalase"/>
    <property type="match status" value="1"/>
</dbReference>
<dbReference type="Proteomes" id="UP000266482">
    <property type="component" value="Unassembled WGS sequence"/>
</dbReference>
<dbReference type="Gene3D" id="3.10.180.10">
    <property type="entry name" value="2,3-Dihydroxybiphenyl 1,2-Dioxygenase, domain 1"/>
    <property type="match status" value="1"/>
</dbReference>
<dbReference type="InterPro" id="IPR004360">
    <property type="entry name" value="Glyas_Fos-R_dOase_dom"/>
</dbReference>
<evidence type="ECO:0000313" key="3">
    <source>
        <dbReference type="Proteomes" id="UP000266482"/>
    </source>
</evidence>
<gene>
    <name evidence="2" type="ORF">D3P08_15885</name>
</gene>
<reference evidence="2 3" key="1">
    <citation type="submission" date="2018-09" db="EMBL/GenBank/DDBJ databases">
        <title>Paenibacillus aracenensis nov. sp. isolated from a cave in southern Spain.</title>
        <authorList>
            <person name="Jurado V."/>
            <person name="Gutierrez-Patricio S."/>
            <person name="Gonzalez-Pimentel J.L."/>
            <person name="Miller A.Z."/>
            <person name="Laiz L."/>
            <person name="Saiz-Jimenez C."/>
        </authorList>
    </citation>
    <scope>NUCLEOTIDE SEQUENCE [LARGE SCALE GENOMIC DNA]</scope>
    <source>
        <strain evidence="2 3">DSM 22867</strain>
    </source>
</reference>
<keyword evidence="3" id="KW-1185">Reference proteome</keyword>
<evidence type="ECO:0000259" key="1">
    <source>
        <dbReference type="PROSITE" id="PS51819"/>
    </source>
</evidence>
<dbReference type="InterPro" id="IPR037523">
    <property type="entry name" value="VOC_core"/>
</dbReference>
<accession>A0A3A1V1E2</accession>
<dbReference type="PROSITE" id="PS51819">
    <property type="entry name" value="VOC"/>
    <property type="match status" value="1"/>
</dbReference>
<dbReference type="OrthoDB" id="291991at2"/>
<dbReference type="AlphaFoldDB" id="A0A3A1V1E2"/>
<name>A0A3A1V1E2_9BACL</name>
<protein>
    <submittedName>
        <fullName evidence="2">VOC family protein</fullName>
    </submittedName>
</protein>
<proteinExistence type="predicted"/>